<dbReference type="EMBL" id="JH159158">
    <property type="protein sequence ID" value="EGZ11143.1"/>
    <property type="molecule type" value="Genomic_DNA"/>
</dbReference>
<evidence type="ECO:0000256" key="4">
    <source>
        <dbReference type="ARBA" id="ARBA00022786"/>
    </source>
</evidence>
<dbReference type="EC" id="3.4.19.12" evidence="2"/>
<protein>
    <recommendedName>
        <fullName evidence="2">ubiquitinyl hydrolase 1</fullName>
        <ecNumber evidence="2">3.4.19.12</ecNumber>
    </recommendedName>
</protein>
<dbReference type="OMA" id="HWYWVER"/>
<keyword evidence="3" id="KW-0645">Protease</keyword>
<feature type="domain" description="DUF3645" evidence="9">
    <location>
        <begin position="1609"/>
        <end position="1640"/>
    </location>
</feature>
<dbReference type="GO" id="GO:0006508">
    <property type="term" value="P:proteolysis"/>
    <property type="evidence" value="ECO:0007669"/>
    <property type="project" value="UniProtKB-KW"/>
</dbReference>
<evidence type="ECO:0000259" key="8">
    <source>
        <dbReference type="Pfam" id="PF12340"/>
    </source>
</evidence>
<keyword evidence="5" id="KW-0378">Hydrolase</keyword>
<evidence type="ECO:0000256" key="7">
    <source>
        <dbReference type="SAM" id="Coils"/>
    </source>
</evidence>
<dbReference type="InterPro" id="IPR027417">
    <property type="entry name" value="P-loop_NTPase"/>
</dbReference>
<keyword evidence="6" id="KW-0788">Thiol protease</keyword>
<keyword evidence="11" id="KW-1185">Reference proteome</keyword>
<evidence type="ECO:0000256" key="6">
    <source>
        <dbReference type="ARBA" id="ARBA00022807"/>
    </source>
</evidence>
<comment type="catalytic activity">
    <reaction evidence="1">
        <text>Thiol-dependent hydrolysis of ester, thioester, amide, peptide and isopeptide bonds formed by the C-terminal Gly of ubiquitin (a 76-residue protein attached to proteins as an intracellular targeting signal).</text>
        <dbReference type="EC" id="3.4.19.12"/>
    </reaction>
</comment>
<dbReference type="GO" id="GO:0004843">
    <property type="term" value="F:cysteine-type deubiquitinase activity"/>
    <property type="evidence" value="ECO:0007669"/>
    <property type="project" value="UniProtKB-EC"/>
</dbReference>
<evidence type="ECO:0000256" key="5">
    <source>
        <dbReference type="ARBA" id="ARBA00022801"/>
    </source>
</evidence>
<proteinExistence type="predicted"/>
<evidence type="ECO:0000313" key="11">
    <source>
        <dbReference type="Proteomes" id="UP000002640"/>
    </source>
</evidence>
<dbReference type="KEGG" id="psoj:PHYSODRAFT_520653"/>
<organism evidence="10 11">
    <name type="scientific">Phytophthora sojae (strain P6497)</name>
    <name type="common">Soybean stem and root rot agent</name>
    <name type="synonym">Phytophthora megasperma f. sp. glycines</name>
    <dbReference type="NCBI Taxonomy" id="1094619"/>
    <lineage>
        <taxon>Eukaryota</taxon>
        <taxon>Sar</taxon>
        <taxon>Stramenopiles</taxon>
        <taxon>Oomycota</taxon>
        <taxon>Peronosporomycetes</taxon>
        <taxon>Peronosporales</taxon>
        <taxon>Peronosporaceae</taxon>
        <taxon>Phytophthora</taxon>
    </lineage>
</organism>
<dbReference type="SUPFAM" id="SSF52540">
    <property type="entry name" value="P-loop containing nucleoside triphosphate hydrolases"/>
    <property type="match status" value="1"/>
</dbReference>
<reference evidence="10 11" key="1">
    <citation type="journal article" date="2006" name="Science">
        <title>Phytophthora genome sequences uncover evolutionary origins and mechanisms of pathogenesis.</title>
        <authorList>
            <person name="Tyler B.M."/>
            <person name="Tripathy S."/>
            <person name="Zhang X."/>
            <person name="Dehal P."/>
            <person name="Jiang R.H."/>
            <person name="Aerts A."/>
            <person name="Arredondo F.D."/>
            <person name="Baxter L."/>
            <person name="Bensasson D."/>
            <person name="Beynon J.L."/>
            <person name="Chapman J."/>
            <person name="Damasceno C.M."/>
            <person name="Dorrance A.E."/>
            <person name="Dou D."/>
            <person name="Dickerman A.W."/>
            <person name="Dubchak I.L."/>
            <person name="Garbelotto M."/>
            <person name="Gijzen M."/>
            <person name="Gordon S.G."/>
            <person name="Govers F."/>
            <person name="Grunwald N.J."/>
            <person name="Huang W."/>
            <person name="Ivors K.L."/>
            <person name="Jones R.W."/>
            <person name="Kamoun S."/>
            <person name="Krampis K."/>
            <person name="Lamour K.H."/>
            <person name="Lee M.K."/>
            <person name="McDonald W.H."/>
            <person name="Medina M."/>
            <person name="Meijer H.J."/>
            <person name="Nordberg E.K."/>
            <person name="Maclean D.J."/>
            <person name="Ospina-Giraldo M.D."/>
            <person name="Morris P.F."/>
            <person name="Phuntumart V."/>
            <person name="Putnam N.H."/>
            <person name="Rash S."/>
            <person name="Rose J.K."/>
            <person name="Sakihama Y."/>
            <person name="Salamov A.A."/>
            <person name="Savidor A."/>
            <person name="Scheuring C.F."/>
            <person name="Smith B.M."/>
            <person name="Sobral B.W."/>
            <person name="Terry A."/>
            <person name="Torto-Alalibo T.A."/>
            <person name="Win J."/>
            <person name="Xu Z."/>
            <person name="Zhang H."/>
            <person name="Grigoriev I.V."/>
            <person name="Rokhsar D.S."/>
            <person name="Boore J.L."/>
        </authorList>
    </citation>
    <scope>NUCLEOTIDE SEQUENCE [LARGE SCALE GENOMIC DNA]</scope>
    <source>
        <strain evidence="10 11">P6497</strain>
    </source>
</reference>
<dbReference type="InterPro" id="IPR022099">
    <property type="entry name" value="DUF3638"/>
</dbReference>
<evidence type="ECO:0000256" key="2">
    <source>
        <dbReference type="ARBA" id="ARBA00012759"/>
    </source>
</evidence>
<keyword evidence="4" id="KW-0833">Ubl conjugation pathway</keyword>
<feature type="domain" description="DUF3638" evidence="8">
    <location>
        <begin position="1256"/>
        <end position="1472"/>
    </location>
</feature>
<dbReference type="Pfam" id="PF12340">
    <property type="entry name" value="DUF3638"/>
    <property type="match status" value="1"/>
</dbReference>
<evidence type="ECO:0000256" key="1">
    <source>
        <dbReference type="ARBA" id="ARBA00000707"/>
    </source>
</evidence>
<dbReference type="Pfam" id="PF12359">
    <property type="entry name" value="DUF3645"/>
    <property type="match status" value="1"/>
</dbReference>
<dbReference type="GeneID" id="20660311"/>
<evidence type="ECO:0000256" key="3">
    <source>
        <dbReference type="ARBA" id="ARBA00022670"/>
    </source>
</evidence>
<dbReference type="InterPro" id="IPR022105">
    <property type="entry name" value="DUF3645"/>
</dbReference>
<dbReference type="InParanoid" id="G4ZZC1"/>
<dbReference type="PANTHER" id="PTHR13367">
    <property type="entry name" value="UBIQUITIN THIOESTERASE"/>
    <property type="match status" value="1"/>
</dbReference>
<feature type="coiled-coil region" evidence="7">
    <location>
        <begin position="145"/>
        <end position="186"/>
    </location>
</feature>
<sequence length="2314" mass="262352">MQSLVTAYQNAAATWRQLPRDKSVLDVEQRSRELLVLWIAFCLVHKSCVVDVPLCAEYNIALDWKDLKVAVLSERAAISALQNVAEYSRGWNDRTKGLQLFHMMNQGPTFGFARRFGLDSSAMVAAYNREVENWEVHVQKGWGKVERKKRDAAEIRATIARLQEELVSKNRELADENNRMQSLKRTLEAPQLLTRPLPAAKDDAIQVIFMLTMPRKLEILGNLCLTAQRALGPAEATTTMKALPQLIPTTWQQFYYGYAPIRAISVTTTLFTTIPGSFYLPGYDGPRTVDSLETISQYKAQCVVNPILRGTSLTWKDSRREVLNPFNVAPTSAINSFIERLPEPFPHFQWMNAWPGGDDTRGNIVYAKARQQPEVFEKAAFLALGSLRAFPNQQFRKFQWALLDDVLPWSHTCVGTIVRQALYQVGDLTDEAEPRLLWKTDMLRGDEGLKTFCATLETIAVKLEQTPRSFENVPLLSELAGYAHQFTTGANHVVKLFARTARRWAEDLRLKDEGECSRDRVTAVRQKECILYGYALLAFKLGPLDDEAVQEVCELVVLFHTSFLCANISTPSTEEMVRIESKVTEMMTRRMAEIIAYVERRGTDAVLTALLNLVSATSPSQLEWKRVDQFSENGCQFGSCFETSDSRYAINLFSGIVLTDGNAPGGLPSNIREHERFQSLFGQCNFEVITVGGTFQTESKHCERLYEFELQDDDELLVQEIDVDSARDVISTLQLCSASWIAAFSKLFPARLRELYSHWYWVERKCVLFRPKQAQCRNVYFVATFNDTGALQCYQVPLSDTTLSYESILANLDGYDRFVMKEESLLSVLKVLAKFEDEEFLHPLKSSNGVLKVELPRFKLSFCLNEEMELESVEHKGYKLATSQQFDDFLPRFSRYLVLELQDKSDTSRPEVRMLLPVGPVVETPQGLVDISVPSEADSLVGVVCYDVHRRLRTFETETIGARLQLAAVCVRAGTNVPSKRLQMTGAEAALQMLRGCRSSQPYSVFERETLETICKLSYREPAVKILAVALLSEAYRLVFLFGRTQTSDLSMNCVDEQTDYSDMCAGRVARNLLRAKFRSDEEKQILGYAQEAPPLPLRNHNTDAMGKGMLDELELSWNSYHAQPQLQLQVSPDALLGSLTTLLADVSSRRSEMENYLWGAFAKATSGKRDRLLALVNYLPLLTVSDIIRCAFDDEALYAVTLRLHEQAREEFKKGVLLYMEICVLEDKLERLIWKARGSGELSNTQLIDELVNVREWQSTEFPYWLAFEVEGRLQIRHEQYITAQHLINRPGTVCQLNMGRGKTRVILPMLFLHLTRSRCPRVVRAHFLGPLLSEARHFMHRFLSASSAQMCISEQPFHRQMDLDERSLELMRDSLQELRLFGGIQVVSPAHRMSLELKRLEVGNDESLAKALDEILDNDQFVDVLDECDALLHHKYHLIYAVGTPIPLCSGTERWTVAEALLRVVADKSPRSRVARILRASHVACSSPDYATRFGAFEGTRLNVVVESTEPLREELKRALVLDLVDNAPFELMWLSTLGGMNLRGPLLTALTNSDVSLQDALGDGVSRFLPYLSQLLALRGLVAFGVLEHCMEQRYRVDFGLPFPGSRSKKIAIPFRAADVPSERSEFSHPDVCIVLTLLGYYHSGLTDKEVGITFRMLLRLDISEQRQKYSQWFASIEGGLSAEKQKALCDVRHVSLSDARQFGTLCRVYKFCMEAINFYLNTCVFARDTQQYPQRLSRTAWNLAAGDNNIGFSGTNDNHRLLPLSVMQREPNESGTNGKMVDKIVSVTEGYEVIRPRSHSFPVPWQTVLRCCMEKHVQALIDTGALLAGVANHDAAEFLLLQPDFEFQGVTYYDSREAFNCWVVVEKHRRLVTPLKSASMHEKETFVIFDEARSRGSDMKLPHEASALLTLGPKLTKDKLMQGAGRMRQLGCSQTLWIASFDEVAQSVLQSSDKSEVSGLTAVDVLNWVVDNTKAESVRGLLEWAGNGIHFRKTQLDPTTELIDENWSLEFLYEGNLKPVKLSHAIETKVRGLDDALIARICERGAKYGLDDEVYVSLHTDECERELQVEEEVQQEQETELADCKPAKEKTWDYRRIFSARSIDDLKRVVKVSDVESFLRRWISPKNLAGLSWKAARIFGTEKFFTTTTIRSGVDRMNEFLRVIDVVLVFDSGEVLLVSEREADHILELLWSNSTACSFRFLNFAFACEAIDRVGVGTKFQDVRLVLGSRLDCALPLLSTVGCHLFNGETMLARRQEAVVEPAFRELLRPPVQREATLSNFVKSRGRGHKWARSFLHELCCRMDLEESSR</sequence>
<evidence type="ECO:0000313" key="10">
    <source>
        <dbReference type="EMBL" id="EGZ11143.1"/>
    </source>
</evidence>
<dbReference type="Proteomes" id="UP000002640">
    <property type="component" value="Unassembled WGS sequence"/>
</dbReference>
<dbReference type="RefSeq" id="XP_009533888.1">
    <property type="nucleotide sequence ID" value="XM_009535593.1"/>
</dbReference>
<accession>G4ZZC1</accession>
<dbReference type="STRING" id="1094619.G4ZZC1"/>
<keyword evidence="7" id="KW-0175">Coiled coil</keyword>
<evidence type="ECO:0000259" key="9">
    <source>
        <dbReference type="Pfam" id="PF12359"/>
    </source>
</evidence>
<dbReference type="InterPro" id="IPR051346">
    <property type="entry name" value="OTU_Deubiquitinase"/>
</dbReference>
<name>G4ZZC1_PHYSP</name>
<dbReference type="PANTHER" id="PTHR13367:SF33">
    <property type="entry name" value="P-LOOP CONTAINING NUCLEOSIDE TRIPHOSPHATE HYDROLASE PROTEIN"/>
    <property type="match status" value="1"/>
</dbReference>
<gene>
    <name evidence="10" type="ORF">PHYSODRAFT_520653</name>
</gene>